<feature type="compositionally biased region" description="Basic and acidic residues" evidence="1">
    <location>
        <begin position="232"/>
        <end position="241"/>
    </location>
</feature>
<reference evidence="3" key="1">
    <citation type="submission" date="2012-07" db="EMBL/GenBank/DDBJ databases">
        <title>Genome of the Chinese tree shrew, a rising model animal genetically related to primates.</title>
        <authorList>
            <person name="Zhang G."/>
            <person name="Fan Y."/>
            <person name="Yao Y."/>
            <person name="Huang Z."/>
        </authorList>
    </citation>
    <scope>NUCLEOTIDE SEQUENCE [LARGE SCALE GENOMIC DNA]</scope>
</reference>
<dbReference type="AlphaFoldDB" id="L9L6Q6"/>
<protein>
    <submittedName>
        <fullName evidence="2">Uncharacterized protein</fullName>
    </submittedName>
</protein>
<name>L9L6Q6_TUPCH</name>
<dbReference type="Proteomes" id="UP000011518">
    <property type="component" value="Unassembled WGS sequence"/>
</dbReference>
<feature type="region of interest" description="Disordered" evidence="1">
    <location>
        <begin position="193"/>
        <end position="241"/>
    </location>
</feature>
<feature type="compositionally biased region" description="Basic and acidic residues" evidence="1">
    <location>
        <begin position="117"/>
        <end position="128"/>
    </location>
</feature>
<gene>
    <name evidence="2" type="ORF">TREES_T100003812</name>
</gene>
<evidence type="ECO:0000256" key="1">
    <source>
        <dbReference type="SAM" id="MobiDB-lite"/>
    </source>
</evidence>
<evidence type="ECO:0000313" key="2">
    <source>
        <dbReference type="EMBL" id="ELW70568.1"/>
    </source>
</evidence>
<sequence>MFNYIGNFSRKESVMLKQTQNKEEEANALGLQQGGGYLLSLQAPVSVQLQQKGASGGRQFAPIERFNTESGAAYVSEVPFKGSGWQRPDPSRLQAPRRAQASESAREMPAQRQDPCPPRELELVDRASRAGGGNKTADPNCRDPNLRTNFLAQVGPDPSSPSLGRTVLSSGISSRVQLLNPIPKRLWLAAARPLPASGSSQSSGFRKRPRDASPEAGPVPTSRAGTGGSVLPDERGHRSHF</sequence>
<reference evidence="3" key="2">
    <citation type="journal article" date="2013" name="Nat. Commun.">
        <title>Genome of the Chinese tree shrew.</title>
        <authorList>
            <person name="Fan Y."/>
            <person name="Huang Z.Y."/>
            <person name="Cao C.C."/>
            <person name="Chen C.S."/>
            <person name="Chen Y.X."/>
            <person name="Fan D.D."/>
            <person name="He J."/>
            <person name="Hou H.L."/>
            <person name="Hu L."/>
            <person name="Hu X.T."/>
            <person name="Jiang X.T."/>
            <person name="Lai R."/>
            <person name="Lang Y.S."/>
            <person name="Liang B."/>
            <person name="Liao S.G."/>
            <person name="Mu D."/>
            <person name="Ma Y.Y."/>
            <person name="Niu Y.Y."/>
            <person name="Sun X.Q."/>
            <person name="Xia J.Q."/>
            <person name="Xiao J."/>
            <person name="Xiong Z.Q."/>
            <person name="Xu L."/>
            <person name="Yang L."/>
            <person name="Zhang Y."/>
            <person name="Zhao W."/>
            <person name="Zhao X.D."/>
            <person name="Zheng Y.T."/>
            <person name="Zhou J.M."/>
            <person name="Zhu Y.B."/>
            <person name="Zhang G.J."/>
            <person name="Wang J."/>
            <person name="Yao Y.G."/>
        </authorList>
    </citation>
    <scope>NUCLEOTIDE SEQUENCE [LARGE SCALE GENOMIC DNA]</scope>
</reference>
<evidence type="ECO:0000313" key="3">
    <source>
        <dbReference type="Proteomes" id="UP000011518"/>
    </source>
</evidence>
<proteinExistence type="predicted"/>
<keyword evidence="3" id="KW-1185">Reference proteome</keyword>
<dbReference type="InParanoid" id="L9L6Q6"/>
<accession>L9L6Q6</accession>
<dbReference type="EMBL" id="KB320489">
    <property type="protein sequence ID" value="ELW70568.1"/>
    <property type="molecule type" value="Genomic_DNA"/>
</dbReference>
<feature type="region of interest" description="Disordered" evidence="1">
    <location>
        <begin position="80"/>
        <end position="166"/>
    </location>
</feature>
<organism evidence="2 3">
    <name type="scientific">Tupaia chinensis</name>
    <name type="common">Chinese tree shrew</name>
    <name type="synonym">Tupaia belangeri chinensis</name>
    <dbReference type="NCBI Taxonomy" id="246437"/>
    <lineage>
        <taxon>Eukaryota</taxon>
        <taxon>Metazoa</taxon>
        <taxon>Chordata</taxon>
        <taxon>Craniata</taxon>
        <taxon>Vertebrata</taxon>
        <taxon>Euteleostomi</taxon>
        <taxon>Mammalia</taxon>
        <taxon>Eutheria</taxon>
        <taxon>Euarchontoglires</taxon>
        <taxon>Scandentia</taxon>
        <taxon>Tupaiidae</taxon>
        <taxon>Tupaia</taxon>
    </lineage>
</organism>